<dbReference type="GO" id="GO:0005524">
    <property type="term" value="F:ATP binding"/>
    <property type="evidence" value="ECO:0007669"/>
    <property type="project" value="UniProtKB-UniRule"/>
</dbReference>
<organism evidence="4 5">
    <name type="scientific">Kitasatospora kifunensis</name>
    <name type="common">Streptomyces kifunensis</name>
    <dbReference type="NCBI Taxonomy" id="58351"/>
    <lineage>
        <taxon>Bacteria</taxon>
        <taxon>Bacillati</taxon>
        <taxon>Actinomycetota</taxon>
        <taxon>Actinomycetes</taxon>
        <taxon>Kitasatosporales</taxon>
        <taxon>Streptomycetaceae</taxon>
        <taxon>Kitasatospora</taxon>
    </lineage>
</organism>
<name>A0A7W7W0Y1_KITKI</name>
<comment type="caution">
    <text evidence="4">The sequence shown here is derived from an EMBL/GenBank/DDBJ whole genome shotgun (WGS) entry which is preliminary data.</text>
</comment>
<feature type="transmembrane region" description="Helical" evidence="2">
    <location>
        <begin position="210"/>
        <end position="227"/>
    </location>
</feature>
<accession>A0A7W7W0Y1</accession>
<dbReference type="InterPro" id="IPR027417">
    <property type="entry name" value="P-loop_NTPase"/>
</dbReference>
<dbReference type="SUPFAM" id="SSF52540">
    <property type="entry name" value="P-loop containing nucleoside triphosphate hydrolases"/>
    <property type="match status" value="1"/>
</dbReference>
<evidence type="ECO:0000259" key="3">
    <source>
        <dbReference type="PROSITE" id="PS50901"/>
    </source>
</evidence>
<evidence type="ECO:0000256" key="1">
    <source>
        <dbReference type="PROSITE-ProRule" id="PRU00289"/>
    </source>
</evidence>
<dbReference type="EMBL" id="JACHJV010000004">
    <property type="protein sequence ID" value="MBB4929174.1"/>
    <property type="molecule type" value="Genomic_DNA"/>
</dbReference>
<evidence type="ECO:0000256" key="2">
    <source>
        <dbReference type="SAM" id="Phobius"/>
    </source>
</evidence>
<keyword evidence="1" id="KW-0067">ATP-binding</keyword>
<reference evidence="4 5" key="1">
    <citation type="submission" date="2020-08" db="EMBL/GenBank/DDBJ databases">
        <title>Sequencing the genomes of 1000 actinobacteria strains.</title>
        <authorList>
            <person name="Klenk H.-P."/>
        </authorList>
    </citation>
    <scope>NUCLEOTIDE SEQUENCE [LARGE SCALE GENOMIC DNA]</scope>
    <source>
        <strain evidence="4 5">DSM 41654</strain>
    </source>
</reference>
<protein>
    <submittedName>
        <fullName evidence="4">S-DNA-T family DNA segregation ATPase FtsK/SpoIIIE</fullName>
    </submittedName>
</protein>
<keyword evidence="5" id="KW-1185">Reference proteome</keyword>
<evidence type="ECO:0000313" key="4">
    <source>
        <dbReference type="EMBL" id="MBB4929174.1"/>
    </source>
</evidence>
<proteinExistence type="predicted"/>
<dbReference type="GO" id="GO:0003677">
    <property type="term" value="F:DNA binding"/>
    <property type="evidence" value="ECO:0007669"/>
    <property type="project" value="InterPro"/>
</dbReference>
<keyword evidence="2" id="KW-0812">Transmembrane</keyword>
<dbReference type="Gene3D" id="3.40.50.300">
    <property type="entry name" value="P-loop containing nucleotide triphosphate hydrolases"/>
    <property type="match status" value="1"/>
</dbReference>
<dbReference type="PROSITE" id="PS50901">
    <property type="entry name" value="FTSK"/>
    <property type="match status" value="1"/>
</dbReference>
<evidence type="ECO:0000313" key="5">
    <source>
        <dbReference type="Proteomes" id="UP000540506"/>
    </source>
</evidence>
<dbReference type="RefSeq" id="WP_184947334.1">
    <property type="nucleotide sequence ID" value="NZ_JACHJV010000004.1"/>
</dbReference>
<dbReference type="Proteomes" id="UP000540506">
    <property type="component" value="Unassembled WGS sequence"/>
</dbReference>
<dbReference type="AlphaFoldDB" id="A0A7W7W0Y1"/>
<sequence length="791" mass="85291">MTDTAVNGHDINSDTSTVDFDKSAISLTKLLGPEQIAALQQRMANHTAAAGHASTVGTIRLPTDATPSDAVPYEYERDDDGVYDQALAIPAQAQPERTPWRHQPYREPRPDAFLSWDHFKAAAADTFDTARNLGAWHAWRLPKYTWKFAALAALGGWTYGGRARHFLQAREYGDAIDQAVRAGVDAEQIAAMRAEHSDVRKARWSEKRTLAGMGLAGSYVAATVYLAVQYGLIAASPAGLLALGVLHLLGRREWRRRNPDEVLALLEAYQEKTSDRVVGAAEINEALRLAEVIGQEAEVEMYGPVRAVGPSASEAVFKLPGKATITTLEARREVIAKALNVDVTWLDFTKAGDPGEVKLWVSSEDPLAVVRESPLLKATGPIDVWGQGIPIGFNRRGEIIYLRLRHVMALIGGMSRTGKGMLLRSIICGLALDPRINIRLVVGAKPGEHRTYGPACATFFGRRPDRLELLMEAIKAEAQRREDYLETVGRAKLTEADLQAFPLEIVIIDEAQLYLEKPAGGKLPRVVSMLEDLAGWAAALNIVILVSTQDPDSDTIPRKFRNNAGVAIATRTKTAAQTNAILGDGATGNGLRAHDIPDGMGGQMITNFDGAKGERARSCFIEDEKFDGALPIIDLAMVLRTAANRAPGQFRDRIEEFMLERTGESSVAGGPTGSGRPGIPAGGLGILGLMLAAFEHKRNPERMATGELLALLAEADEPSWGPAAFDAEPEGEDDQAAAAGLYVTRGGKALSQKIAAHLDGTGRSLSTRGWQKPVRANGYYLADIKAAAGIA</sequence>
<gene>
    <name evidence="4" type="ORF">FHR34_008273</name>
</gene>
<feature type="binding site" evidence="1">
    <location>
        <begin position="413"/>
        <end position="420"/>
    </location>
    <ligand>
        <name>ATP</name>
        <dbReference type="ChEBI" id="CHEBI:30616"/>
    </ligand>
</feature>
<feature type="domain" description="FtsK" evidence="3">
    <location>
        <begin position="397"/>
        <end position="579"/>
    </location>
</feature>
<dbReference type="InterPro" id="IPR002543">
    <property type="entry name" value="FtsK_dom"/>
</dbReference>
<keyword evidence="2" id="KW-0472">Membrane</keyword>
<keyword evidence="2" id="KW-1133">Transmembrane helix</keyword>
<keyword evidence="1" id="KW-0547">Nucleotide-binding</keyword>